<dbReference type="AlphaFoldDB" id="A0AAN9PF85"/>
<gene>
    <name evidence="1" type="ORF">RJT34_18230</name>
</gene>
<reference evidence="1 2" key="1">
    <citation type="submission" date="2024-01" db="EMBL/GenBank/DDBJ databases">
        <title>The genomes of 5 underutilized Papilionoideae crops provide insights into root nodulation and disease resistance.</title>
        <authorList>
            <person name="Yuan L."/>
        </authorList>
    </citation>
    <scope>NUCLEOTIDE SEQUENCE [LARGE SCALE GENOMIC DNA]</scope>
    <source>
        <strain evidence="1">LY-2023</strain>
        <tissue evidence="1">Leaf</tissue>
    </source>
</reference>
<evidence type="ECO:0000313" key="1">
    <source>
        <dbReference type="EMBL" id="KAK7295324.1"/>
    </source>
</evidence>
<accession>A0AAN9PF85</accession>
<evidence type="ECO:0000313" key="2">
    <source>
        <dbReference type="Proteomes" id="UP001359559"/>
    </source>
</evidence>
<proteinExistence type="predicted"/>
<dbReference type="EMBL" id="JAYKXN010000004">
    <property type="protein sequence ID" value="KAK7295324.1"/>
    <property type="molecule type" value="Genomic_DNA"/>
</dbReference>
<comment type="caution">
    <text evidence="1">The sequence shown here is derived from an EMBL/GenBank/DDBJ whole genome shotgun (WGS) entry which is preliminary data.</text>
</comment>
<keyword evidence="2" id="KW-1185">Reference proteome</keyword>
<name>A0AAN9PF85_CLITE</name>
<dbReference type="Proteomes" id="UP001359559">
    <property type="component" value="Unassembled WGS sequence"/>
</dbReference>
<sequence length="130" mass="14152">MKPYQITLTPSTTTSTKLGRLLASSSADKTLCIYSFTNSDLDSHSLTFSSTKCSSLKKAKNIKKWLSLSLSCPSCPAANFLIWSLPGRPVVEKLSLSHATISHCLSLPPPTAPLDSFSLPWFVFGLFLLI</sequence>
<protein>
    <submittedName>
        <fullName evidence="1">Uncharacterized protein</fullName>
    </submittedName>
</protein>
<organism evidence="1 2">
    <name type="scientific">Clitoria ternatea</name>
    <name type="common">Butterfly pea</name>
    <dbReference type="NCBI Taxonomy" id="43366"/>
    <lineage>
        <taxon>Eukaryota</taxon>
        <taxon>Viridiplantae</taxon>
        <taxon>Streptophyta</taxon>
        <taxon>Embryophyta</taxon>
        <taxon>Tracheophyta</taxon>
        <taxon>Spermatophyta</taxon>
        <taxon>Magnoliopsida</taxon>
        <taxon>eudicotyledons</taxon>
        <taxon>Gunneridae</taxon>
        <taxon>Pentapetalae</taxon>
        <taxon>rosids</taxon>
        <taxon>fabids</taxon>
        <taxon>Fabales</taxon>
        <taxon>Fabaceae</taxon>
        <taxon>Papilionoideae</taxon>
        <taxon>50 kb inversion clade</taxon>
        <taxon>NPAAA clade</taxon>
        <taxon>indigoferoid/millettioid clade</taxon>
        <taxon>Phaseoleae</taxon>
        <taxon>Clitoria</taxon>
    </lineage>
</organism>